<keyword evidence="3" id="KW-1185">Reference proteome</keyword>
<protein>
    <submittedName>
        <fullName evidence="2">Uncharacterized protein</fullName>
    </submittedName>
</protein>
<reference evidence="2 3" key="1">
    <citation type="submission" date="2021-06" db="EMBL/GenBank/DDBJ databases">
        <title>A haploid diamondback moth (Plutella xylostella L.) genome assembly resolves 31 chromosomes and identifies a diamide resistance mutation.</title>
        <authorList>
            <person name="Ward C.M."/>
            <person name="Perry K.D."/>
            <person name="Baker G."/>
            <person name="Powis K."/>
            <person name="Heckel D.G."/>
            <person name="Baxter S.W."/>
        </authorList>
    </citation>
    <scope>NUCLEOTIDE SEQUENCE [LARGE SCALE GENOMIC DNA]</scope>
    <source>
        <strain evidence="2 3">LV</strain>
        <tissue evidence="2">Single pupa</tissue>
    </source>
</reference>
<keyword evidence="1" id="KW-0472">Membrane</keyword>
<keyword evidence="1" id="KW-0812">Transmembrane</keyword>
<evidence type="ECO:0000313" key="2">
    <source>
        <dbReference type="EMBL" id="KAG7296988.1"/>
    </source>
</evidence>
<gene>
    <name evidence="2" type="ORF">JYU34_019907</name>
</gene>
<feature type="transmembrane region" description="Helical" evidence="1">
    <location>
        <begin position="14"/>
        <end position="33"/>
    </location>
</feature>
<evidence type="ECO:0000313" key="3">
    <source>
        <dbReference type="Proteomes" id="UP000823941"/>
    </source>
</evidence>
<comment type="caution">
    <text evidence="2">The sequence shown here is derived from an EMBL/GenBank/DDBJ whole genome shotgun (WGS) entry which is preliminary data.</text>
</comment>
<keyword evidence="1" id="KW-1133">Transmembrane helix</keyword>
<sequence length="56" mass="6733">MQTDSLLEFLLVEYRWVVVVTCLLPLSLLWKVWSTVRNYVVFRLNRKSVVDLSSWM</sequence>
<accession>A0ABQ7PW46</accession>
<dbReference type="EMBL" id="JAHIBW010000027">
    <property type="protein sequence ID" value="KAG7296988.1"/>
    <property type="molecule type" value="Genomic_DNA"/>
</dbReference>
<proteinExistence type="predicted"/>
<organism evidence="2 3">
    <name type="scientific">Plutella xylostella</name>
    <name type="common">Diamondback moth</name>
    <name type="synonym">Plutella maculipennis</name>
    <dbReference type="NCBI Taxonomy" id="51655"/>
    <lineage>
        <taxon>Eukaryota</taxon>
        <taxon>Metazoa</taxon>
        <taxon>Ecdysozoa</taxon>
        <taxon>Arthropoda</taxon>
        <taxon>Hexapoda</taxon>
        <taxon>Insecta</taxon>
        <taxon>Pterygota</taxon>
        <taxon>Neoptera</taxon>
        <taxon>Endopterygota</taxon>
        <taxon>Lepidoptera</taxon>
        <taxon>Glossata</taxon>
        <taxon>Ditrysia</taxon>
        <taxon>Yponomeutoidea</taxon>
        <taxon>Plutellidae</taxon>
        <taxon>Plutella</taxon>
    </lineage>
</organism>
<evidence type="ECO:0000256" key="1">
    <source>
        <dbReference type="SAM" id="Phobius"/>
    </source>
</evidence>
<name>A0ABQ7PW46_PLUXY</name>
<dbReference type="Proteomes" id="UP000823941">
    <property type="component" value="Chromosome 27"/>
</dbReference>